<dbReference type="SMART" id="SM01043">
    <property type="entry name" value="BTAD"/>
    <property type="match status" value="1"/>
</dbReference>
<keyword evidence="2" id="KW-0238">DNA-binding</keyword>
<dbReference type="EMBL" id="BOOY01000022">
    <property type="protein sequence ID" value="GIJ03675.1"/>
    <property type="molecule type" value="Genomic_DNA"/>
</dbReference>
<dbReference type="InterPro" id="IPR036388">
    <property type="entry name" value="WH-like_DNA-bd_sf"/>
</dbReference>
<dbReference type="Gene3D" id="1.25.40.10">
    <property type="entry name" value="Tetratricopeptide repeat domain"/>
    <property type="match status" value="1"/>
</dbReference>
<dbReference type="InterPro" id="IPR016032">
    <property type="entry name" value="Sig_transdc_resp-reg_C-effctor"/>
</dbReference>
<comment type="similarity">
    <text evidence="1">Belongs to the AfsR/DnrI/RedD regulatory family.</text>
</comment>
<dbReference type="Proteomes" id="UP000652013">
    <property type="component" value="Unassembled WGS sequence"/>
</dbReference>
<dbReference type="PANTHER" id="PTHR35807">
    <property type="entry name" value="TRANSCRIPTIONAL REGULATOR REDD-RELATED"/>
    <property type="match status" value="1"/>
</dbReference>
<dbReference type="SUPFAM" id="SSF52540">
    <property type="entry name" value="P-loop containing nucleoside triphosphate hydrolases"/>
    <property type="match status" value="1"/>
</dbReference>
<dbReference type="InterPro" id="IPR001867">
    <property type="entry name" value="OmpR/PhoB-type_DNA-bd"/>
</dbReference>
<dbReference type="InterPro" id="IPR027417">
    <property type="entry name" value="P-loop_NTPase"/>
</dbReference>
<dbReference type="Gene3D" id="1.10.10.10">
    <property type="entry name" value="Winged helix-like DNA-binding domain superfamily/Winged helix DNA-binding domain"/>
    <property type="match status" value="1"/>
</dbReference>
<protein>
    <recommendedName>
        <fullName evidence="7">Transcriptional regulator</fullName>
    </recommendedName>
</protein>
<dbReference type="Pfam" id="PF25873">
    <property type="entry name" value="WHD_MalT"/>
    <property type="match status" value="1"/>
</dbReference>
<dbReference type="GO" id="GO:0000160">
    <property type="term" value="P:phosphorelay signal transduction system"/>
    <property type="evidence" value="ECO:0007669"/>
    <property type="project" value="InterPro"/>
</dbReference>
<dbReference type="SMART" id="SM00862">
    <property type="entry name" value="Trans_reg_C"/>
    <property type="match status" value="1"/>
</dbReference>
<dbReference type="Pfam" id="PF13191">
    <property type="entry name" value="AAA_16"/>
    <property type="match status" value="1"/>
</dbReference>
<dbReference type="InterPro" id="IPR059106">
    <property type="entry name" value="WHD_MalT"/>
</dbReference>
<keyword evidence="6" id="KW-1185">Reference proteome</keyword>
<dbReference type="SUPFAM" id="SSF46894">
    <property type="entry name" value="C-terminal effector domain of the bipartite response regulators"/>
    <property type="match status" value="1"/>
</dbReference>
<dbReference type="InterPro" id="IPR005158">
    <property type="entry name" value="BTAD"/>
</dbReference>
<evidence type="ECO:0000313" key="5">
    <source>
        <dbReference type="EMBL" id="GIJ03675.1"/>
    </source>
</evidence>
<feature type="domain" description="OmpR/PhoB-type" evidence="3">
    <location>
        <begin position="754"/>
        <end position="837"/>
    </location>
</feature>
<evidence type="ECO:0000259" key="3">
    <source>
        <dbReference type="SMART" id="SM00862"/>
    </source>
</evidence>
<evidence type="ECO:0000259" key="4">
    <source>
        <dbReference type="SMART" id="SM01043"/>
    </source>
</evidence>
<reference evidence="5" key="1">
    <citation type="submission" date="2021-01" db="EMBL/GenBank/DDBJ databases">
        <title>Whole genome shotgun sequence of Spirilliplanes yamanashiensis NBRC 15828.</title>
        <authorList>
            <person name="Komaki H."/>
            <person name="Tamura T."/>
        </authorList>
    </citation>
    <scope>NUCLEOTIDE SEQUENCE</scope>
    <source>
        <strain evidence="5">NBRC 15828</strain>
    </source>
</reference>
<evidence type="ECO:0000256" key="1">
    <source>
        <dbReference type="ARBA" id="ARBA00005820"/>
    </source>
</evidence>
<name>A0A8J4DK47_9ACTN</name>
<evidence type="ECO:0000313" key="6">
    <source>
        <dbReference type="Proteomes" id="UP000652013"/>
    </source>
</evidence>
<dbReference type="GO" id="GO:0003677">
    <property type="term" value="F:DNA binding"/>
    <property type="evidence" value="ECO:0007669"/>
    <property type="project" value="UniProtKB-KW"/>
</dbReference>
<accession>A0A8J4DK47</accession>
<evidence type="ECO:0008006" key="7">
    <source>
        <dbReference type="Google" id="ProtNLM"/>
    </source>
</evidence>
<gene>
    <name evidence="5" type="ORF">Sya03_30270</name>
</gene>
<dbReference type="InterPro" id="IPR011990">
    <property type="entry name" value="TPR-like_helical_dom_sf"/>
</dbReference>
<dbReference type="AlphaFoldDB" id="A0A8J4DK47"/>
<evidence type="ECO:0000256" key="2">
    <source>
        <dbReference type="ARBA" id="ARBA00023125"/>
    </source>
</evidence>
<organism evidence="5 6">
    <name type="scientific">Spirilliplanes yamanashiensis</name>
    <dbReference type="NCBI Taxonomy" id="42233"/>
    <lineage>
        <taxon>Bacteria</taxon>
        <taxon>Bacillati</taxon>
        <taxon>Actinomycetota</taxon>
        <taxon>Actinomycetes</taxon>
        <taxon>Micromonosporales</taxon>
        <taxon>Micromonosporaceae</taxon>
        <taxon>Spirilliplanes</taxon>
    </lineage>
</organism>
<dbReference type="Pfam" id="PF00486">
    <property type="entry name" value="Trans_reg_C"/>
    <property type="match status" value="1"/>
</dbReference>
<proteinExistence type="inferred from homology"/>
<dbReference type="InterPro" id="IPR051677">
    <property type="entry name" value="AfsR-DnrI-RedD_regulator"/>
</dbReference>
<dbReference type="Pfam" id="PF03704">
    <property type="entry name" value="BTAD"/>
    <property type="match status" value="1"/>
</dbReference>
<feature type="domain" description="Bacterial transcriptional activator" evidence="4">
    <location>
        <begin position="843"/>
        <end position="984"/>
    </location>
</feature>
<dbReference type="InterPro" id="IPR041664">
    <property type="entry name" value="AAA_16"/>
</dbReference>
<sequence length="992" mass="106881">MGQDRGYVGLVRARLFDQLDQTGTDRPALVVAPAGFGKTTLLAQYAHRHDGPVVTYHADAMDAAHGDTAVRLVEAVRAAARRAKADTAGWPDARRDDAADRAEARAAVAAARDPATAVTEAMAAAAERAGGLLVTLDNLDQLTGTPGEQVVSHVLARRPRGVQLVLGTRRMPRLNLLRHELAGETALVGPDDLRLRRWEVERLLDEVYGEPLPADGVALLTRRTGGWPAALALFHLATRGRPLVDRYKAAASPFARWPAFRQYFADTVLAGVAPHIVDFLLRTCPYERLTAERCAKVSDLDPALLDDLAQVHALPVTGRGDTYRYETAFRGFLEALHAERLGGPSLNEAHRRAGELLLAEEAYPEAARAFARAGDWTQLQLLLAEHGRAAVEPPTAELIELVPEHLRRDEPWFAYAEAVQHLLDAQLQDSYEDFDRAARLFGEGRWHRASTRQKLGVGALVAPRPPRGVKLHWTGWLRIAVGPHAVESIRDAELAPAESELIRLVAGIFGGGVPEGITRDTREARMGRGDSLVAVLGLHMVRTAIEVTRGRASTLALERVADEADQLGLGWVARLALACRALGGGTYSAADAYAVAAESRRAGDRWGYLLTTAVGSISEIRTGRIDPDRLTALAAEARELAADAIAEWALAFIALGQARRGEPGAAALAREAVERAEKAGVPGAAVVATLALSVTDPVRRPSLLREAAVRAEAAGLAPAVVQFWHSTYAAQVVAQPAPVVTIHCFGGFRMEIAGRPLDLSAVRPRARSALRLLAMRAGRYVHREVLIEALWSDLAPAAATRNLQVTISALRGLLEPASGRGKAQLLVRSGDAYGLVLPPGAYADTAAFTEAVQRWQQMRRGGTFAAEVDAMRAALAAYGGDLLPEEGPADWAVEAREEFRNDATRVARELATAELSQGHVAEAVRAAEQCIALDPHDDEAWQVLLRAYARSATPAKAADARRRYADMLAGLGVTGPTPQQLDGIPRQLRRHD</sequence>
<comment type="caution">
    <text evidence="5">The sequence shown here is derived from an EMBL/GenBank/DDBJ whole genome shotgun (WGS) entry which is preliminary data.</text>
</comment>
<dbReference type="GO" id="GO:0006355">
    <property type="term" value="P:regulation of DNA-templated transcription"/>
    <property type="evidence" value="ECO:0007669"/>
    <property type="project" value="InterPro"/>
</dbReference>
<dbReference type="SUPFAM" id="SSF48452">
    <property type="entry name" value="TPR-like"/>
    <property type="match status" value="1"/>
</dbReference>